<name>A0A914LM21_MELIC</name>
<feature type="compositionally biased region" description="Basic and acidic residues" evidence="1">
    <location>
        <begin position="28"/>
        <end position="37"/>
    </location>
</feature>
<protein>
    <submittedName>
        <fullName evidence="3">Uncharacterized protein</fullName>
    </submittedName>
</protein>
<feature type="compositionally biased region" description="Basic and acidic residues" evidence="1">
    <location>
        <begin position="403"/>
        <end position="460"/>
    </location>
</feature>
<feature type="region of interest" description="Disordered" evidence="1">
    <location>
        <begin position="403"/>
        <end position="534"/>
    </location>
</feature>
<dbReference type="AlphaFoldDB" id="A0A914LM21"/>
<organism evidence="2 3">
    <name type="scientific">Meloidogyne incognita</name>
    <name type="common">Southern root-knot nematode worm</name>
    <name type="synonym">Oxyuris incognita</name>
    <dbReference type="NCBI Taxonomy" id="6306"/>
    <lineage>
        <taxon>Eukaryota</taxon>
        <taxon>Metazoa</taxon>
        <taxon>Ecdysozoa</taxon>
        <taxon>Nematoda</taxon>
        <taxon>Chromadorea</taxon>
        <taxon>Rhabditida</taxon>
        <taxon>Tylenchina</taxon>
        <taxon>Tylenchomorpha</taxon>
        <taxon>Tylenchoidea</taxon>
        <taxon>Meloidogynidae</taxon>
        <taxon>Meloidogyninae</taxon>
        <taxon>Meloidogyne</taxon>
        <taxon>Meloidogyne incognita group</taxon>
    </lineage>
</organism>
<evidence type="ECO:0000313" key="2">
    <source>
        <dbReference type="Proteomes" id="UP000887563"/>
    </source>
</evidence>
<accession>A0A914LM21</accession>
<feature type="compositionally biased region" description="Basic and acidic residues" evidence="1">
    <location>
        <begin position="66"/>
        <end position="91"/>
    </location>
</feature>
<dbReference type="Proteomes" id="UP000887563">
    <property type="component" value="Unplaced"/>
</dbReference>
<feature type="compositionally biased region" description="Basic and acidic residues" evidence="1">
    <location>
        <begin position="467"/>
        <end position="534"/>
    </location>
</feature>
<dbReference type="WBParaSite" id="Minc3s00646g15579">
    <property type="protein sequence ID" value="Minc3s00646g15579"/>
    <property type="gene ID" value="Minc3s00646g15579"/>
</dbReference>
<sequence length="534" mass="60665">MTEEEKSANNSTATEGNIKGNEDENEEEKAKFFKSEDDPGEEDLPHFSHSTDTITTSLDDYYGENMHAEETPNENDNKNITKNSDGENKINETVDFDGKNCVLAEGKGIAFKIKNGELEYATNGSIKVRETKDEGINNFSMENLSTKTRSIGNYEQFSYCARLKLFGSKGIDIVKNGTLFERNNPKTISEYKKNYMQDMALVMIEGCVICGNSSNQTITLRFIQLHPKGPIENACPEINENISTLDLDLTKYNNGFIVGGIVSDRLCPSRKSLADDIEIAPLTYKHKFKIEIEHSCEGEKTKHIINFASEIDIKNLTDHVFEMRGLSINLTENSTEETYDWEKTANEYFIPKKAAELKTTTESVPTIETINNTTEATNTTTIRQIVLPKNGIDLGGIYDEAKEDEKMKEGKEEDNKDEIKQGEENVVERVYLEETTHLNDEGKENEENKNDEMTTSKPEEVSTIIEKINEEKENEKINEKLEEKHNEEREGENEIKEEEGKDDNKSKNEIINKGNEEENEDGEKKNLKENKGKN</sequence>
<evidence type="ECO:0000256" key="1">
    <source>
        <dbReference type="SAM" id="MobiDB-lite"/>
    </source>
</evidence>
<proteinExistence type="predicted"/>
<evidence type="ECO:0000313" key="3">
    <source>
        <dbReference type="WBParaSite" id="Minc3s00646g15579"/>
    </source>
</evidence>
<feature type="compositionally biased region" description="Polar residues" evidence="1">
    <location>
        <begin position="48"/>
        <end position="58"/>
    </location>
</feature>
<reference evidence="3" key="1">
    <citation type="submission" date="2022-11" db="UniProtKB">
        <authorList>
            <consortium name="WormBaseParasite"/>
        </authorList>
    </citation>
    <scope>IDENTIFICATION</scope>
</reference>
<feature type="region of interest" description="Disordered" evidence="1">
    <location>
        <begin position="1"/>
        <end position="91"/>
    </location>
</feature>
<keyword evidence="2" id="KW-1185">Reference proteome</keyword>